<dbReference type="Proteomes" id="UP001295469">
    <property type="component" value="Chromosome C02"/>
</dbReference>
<organism evidence="2">
    <name type="scientific">Brassica napus</name>
    <name type="common">Rape</name>
    <dbReference type="NCBI Taxonomy" id="3708"/>
    <lineage>
        <taxon>Eukaryota</taxon>
        <taxon>Viridiplantae</taxon>
        <taxon>Streptophyta</taxon>
        <taxon>Embryophyta</taxon>
        <taxon>Tracheophyta</taxon>
        <taxon>Spermatophyta</taxon>
        <taxon>Magnoliopsida</taxon>
        <taxon>eudicotyledons</taxon>
        <taxon>Gunneridae</taxon>
        <taxon>Pentapetalae</taxon>
        <taxon>rosids</taxon>
        <taxon>malvids</taxon>
        <taxon>Brassicales</taxon>
        <taxon>Brassicaceae</taxon>
        <taxon>Brassiceae</taxon>
        <taxon>Brassica</taxon>
    </lineage>
</organism>
<name>A0A816KY27_BRANA</name>
<dbReference type="AlphaFoldDB" id="A0A816KY27"/>
<evidence type="ECO:0000256" key="1">
    <source>
        <dbReference type="SAM" id="SignalP"/>
    </source>
</evidence>
<keyword evidence="1" id="KW-0732">Signal</keyword>
<protein>
    <submittedName>
        <fullName evidence="2">(rape) hypothetical protein</fullName>
    </submittedName>
</protein>
<proteinExistence type="predicted"/>
<accession>A0A816KY27</accession>
<dbReference type="EMBL" id="HG994366">
    <property type="protein sequence ID" value="CAF1921365.1"/>
    <property type="molecule type" value="Genomic_DNA"/>
</dbReference>
<feature type="chain" id="PRO_5032318002" evidence="1">
    <location>
        <begin position="22"/>
        <end position="64"/>
    </location>
</feature>
<gene>
    <name evidence="2" type="ORF">DARMORV10_C02P61450.1</name>
</gene>
<feature type="signal peptide" evidence="1">
    <location>
        <begin position="1"/>
        <end position="21"/>
    </location>
</feature>
<reference evidence="2" key="1">
    <citation type="submission" date="2021-01" db="EMBL/GenBank/DDBJ databases">
        <authorList>
            <consortium name="Genoscope - CEA"/>
            <person name="William W."/>
        </authorList>
    </citation>
    <scope>NUCLEOTIDE SEQUENCE</scope>
</reference>
<evidence type="ECO:0000313" key="2">
    <source>
        <dbReference type="EMBL" id="CAF1921365.1"/>
    </source>
</evidence>
<sequence length="64" mass="7418">MIKPLCFVLYYCFCHLAVVELDHFVLLKLDSFSTDGKKKSKATRWVSDLSEICWGELKNMAVDM</sequence>